<keyword evidence="1" id="KW-0472">Membrane</keyword>
<evidence type="ECO:0000313" key="2">
    <source>
        <dbReference type="EMBL" id="ANC76649.1"/>
    </source>
</evidence>
<evidence type="ECO:0000256" key="1">
    <source>
        <dbReference type="SAM" id="Phobius"/>
    </source>
</evidence>
<feature type="transmembrane region" description="Helical" evidence="1">
    <location>
        <begin position="109"/>
        <end position="127"/>
    </location>
</feature>
<gene>
    <name evidence="2" type="ORF">ABE65_007485</name>
</gene>
<sequence length="387" mass="44755">MNINNNSIVLLKLSIQEDGEEYIIGDPQTENYIKVPSEAVEVIKMCNGTNTIEATQKMNPEVDVLDFIETLIELDLVFKVDDQQLLKDSTQKSNSKIIDFVSHLFFNRIAYMVYGLLFLTSLLLIFMNPKITPHTNDFFLLDYMGINFLIVFLTSWFLTFIHEFGHFLAASKFNVPVKFQLSLRMYWLVVEANMTNLWSINKKQRYVAFFGGIMFDSVLLFSALVVQLSSSNSFLVSYAKLITLILAFKFCWHFFVFLRTDLYYVLTNRLNISNLHENAKIYITQRLKRNDSRLDEIPESEVKQTKRFASLYIVGFIIAILMFFGYSLPILSLTIESSLKQLAYFNTSKLIFFDGLLTTLLLLVQGSIWLVGAMNKLKESKKAALYH</sequence>
<evidence type="ECO:0000313" key="3">
    <source>
        <dbReference type="Proteomes" id="UP000076623"/>
    </source>
</evidence>
<dbReference type="STRING" id="1221500.ABE65_007485"/>
<dbReference type="AlphaFoldDB" id="A0A168VWZ1"/>
<reference evidence="2 3" key="1">
    <citation type="submission" date="2016-04" db="EMBL/GenBank/DDBJ databases">
        <title>Complete genome sequence of Fictibacillus phosphorivorans G25-29, a strain toxic to nematodes.</title>
        <authorList>
            <person name="Zheng Z."/>
        </authorList>
    </citation>
    <scope>NUCLEOTIDE SEQUENCE [LARGE SCALE GENOMIC DNA]</scope>
    <source>
        <strain evidence="2 3">G25-29</strain>
    </source>
</reference>
<feature type="transmembrane region" description="Helical" evidence="1">
    <location>
        <begin position="311"/>
        <end position="331"/>
    </location>
</feature>
<dbReference type="Proteomes" id="UP000076623">
    <property type="component" value="Chromosome"/>
</dbReference>
<feature type="transmembrane region" description="Helical" evidence="1">
    <location>
        <begin position="351"/>
        <end position="372"/>
    </location>
</feature>
<evidence type="ECO:0008006" key="4">
    <source>
        <dbReference type="Google" id="ProtNLM"/>
    </source>
</evidence>
<dbReference type="KEGG" id="fpn:ABE65_007485"/>
<name>A0A168VWZ1_9BACL</name>
<keyword evidence="1" id="KW-1133">Transmembrane helix</keyword>
<proteinExistence type="predicted"/>
<dbReference type="RefSeq" id="WP_066393111.1">
    <property type="nucleotide sequence ID" value="NZ_CP015378.1"/>
</dbReference>
<organism evidence="2 3">
    <name type="scientific">Fictibacillus phosphorivorans</name>
    <dbReference type="NCBI Taxonomy" id="1221500"/>
    <lineage>
        <taxon>Bacteria</taxon>
        <taxon>Bacillati</taxon>
        <taxon>Bacillota</taxon>
        <taxon>Bacilli</taxon>
        <taxon>Bacillales</taxon>
        <taxon>Fictibacillaceae</taxon>
        <taxon>Fictibacillus</taxon>
    </lineage>
</organism>
<keyword evidence="3" id="KW-1185">Reference proteome</keyword>
<feature type="transmembrane region" description="Helical" evidence="1">
    <location>
        <begin position="238"/>
        <end position="258"/>
    </location>
</feature>
<accession>A0A168VWZ1</accession>
<feature type="transmembrane region" description="Helical" evidence="1">
    <location>
        <begin position="206"/>
        <end position="226"/>
    </location>
</feature>
<keyword evidence="1" id="KW-0812">Transmembrane</keyword>
<protein>
    <recommendedName>
        <fullName evidence="4">Peptidase M50 domain-containing protein</fullName>
    </recommendedName>
</protein>
<dbReference type="EMBL" id="CP015378">
    <property type="protein sequence ID" value="ANC76649.1"/>
    <property type="molecule type" value="Genomic_DNA"/>
</dbReference>
<feature type="transmembrane region" description="Helical" evidence="1">
    <location>
        <begin position="139"/>
        <end position="161"/>
    </location>
</feature>
<feature type="transmembrane region" description="Helical" evidence="1">
    <location>
        <begin position="181"/>
        <end position="199"/>
    </location>
</feature>